<evidence type="ECO:0000313" key="4">
    <source>
        <dbReference type="Proteomes" id="UP000051451"/>
    </source>
</evidence>
<proteinExistence type="predicted"/>
<keyword evidence="4" id="KW-1185">Reference proteome</keyword>
<dbReference type="PANTHER" id="PTHR33744">
    <property type="entry name" value="CARBOHYDRATE DIACID REGULATOR"/>
    <property type="match status" value="1"/>
</dbReference>
<dbReference type="PATRIC" id="fig|1423750.3.peg.915"/>
<dbReference type="Pfam" id="PF13556">
    <property type="entry name" value="HTH_30"/>
    <property type="match status" value="1"/>
</dbReference>
<sequence>MAIKLRTVYYATREKYEMKLLTGSSGLDHLFSWVHILENIDTMDYLHGSEIVITTGIGINSASWLNDYVKKVIAAGATALIINTGKFINEVPLDIIEYCRAKHFPLFTVPWRIHLIDIIRDYCNRIFLSEQISFNLMESIKNAIFHPERPELYQQQLERNDFNLNGSFALIAIRGHDFKIQQSELKFYGKLQLDIEIQLNAYGFINSMFEIEDAVFIVINNSTKLRQFANSLNQLLKKHFSNYDFEVSVSETVTSITKLHQAYKQVKYVMNHIQKNNSNSLCFFEKNGINELILAVNDFKILEKTAQRILSPLITYDRENQTDYVHLLQLYLRENCSIKSVAEKTFMHRNTINYRIKKIKAILPLDLDTNEERFRLTLAFYILDII</sequence>
<evidence type="ECO:0000313" key="3">
    <source>
        <dbReference type="EMBL" id="KRM06025.1"/>
    </source>
</evidence>
<dbReference type="Pfam" id="PF07905">
    <property type="entry name" value="PucR"/>
    <property type="match status" value="1"/>
</dbReference>
<gene>
    <name evidence="3" type="ORF">FC89_GL000891</name>
</gene>
<dbReference type="OrthoDB" id="142218at2"/>
<protein>
    <submittedName>
        <fullName evidence="3">PucR family transcriptional regulator</fullName>
    </submittedName>
</protein>
<dbReference type="InterPro" id="IPR025736">
    <property type="entry name" value="PucR_C-HTH_dom"/>
</dbReference>
<dbReference type="Proteomes" id="UP000051451">
    <property type="component" value="Unassembled WGS sequence"/>
</dbReference>
<dbReference type="GeneID" id="98318919"/>
<evidence type="ECO:0000259" key="2">
    <source>
        <dbReference type="Pfam" id="PF13556"/>
    </source>
</evidence>
<dbReference type="InterPro" id="IPR042070">
    <property type="entry name" value="PucR_C-HTH_sf"/>
</dbReference>
<evidence type="ECO:0000259" key="1">
    <source>
        <dbReference type="Pfam" id="PF07905"/>
    </source>
</evidence>
<dbReference type="STRING" id="1423750.FC89_GL000891"/>
<comment type="caution">
    <text evidence="3">The sequence shown here is derived from an EMBL/GenBank/DDBJ whole genome shotgun (WGS) entry which is preliminary data.</text>
</comment>
<reference evidence="3 4" key="1">
    <citation type="journal article" date="2015" name="Genome Announc.">
        <title>Expanding the biotechnology potential of lactobacilli through comparative genomics of 213 strains and associated genera.</title>
        <authorList>
            <person name="Sun Z."/>
            <person name="Harris H.M."/>
            <person name="McCann A."/>
            <person name="Guo C."/>
            <person name="Argimon S."/>
            <person name="Zhang W."/>
            <person name="Yang X."/>
            <person name="Jeffery I.B."/>
            <person name="Cooney J.C."/>
            <person name="Kagawa T.F."/>
            <person name="Liu W."/>
            <person name="Song Y."/>
            <person name="Salvetti E."/>
            <person name="Wrobel A."/>
            <person name="Rasinkangas P."/>
            <person name="Parkhill J."/>
            <person name="Rea M.C."/>
            <person name="O'Sullivan O."/>
            <person name="Ritari J."/>
            <person name="Douillard F.P."/>
            <person name="Paul Ross R."/>
            <person name="Yang R."/>
            <person name="Briner A.E."/>
            <person name="Felis G.E."/>
            <person name="de Vos W.M."/>
            <person name="Barrangou R."/>
            <person name="Klaenhammer T.R."/>
            <person name="Caufield P.W."/>
            <person name="Cui Y."/>
            <person name="Zhang H."/>
            <person name="O'Toole P.W."/>
        </authorList>
    </citation>
    <scope>NUCLEOTIDE SEQUENCE [LARGE SCALE GENOMIC DNA]</scope>
    <source>
        <strain evidence="3 4">DSM 18630</strain>
    </source>
</reference>
<dbReference type="PANTHER" id="PTHR33744:SF1">
    <property type="entry name" value="DNA-BINDING TRANSCRIPTIONAL ACTIVATOR ADER"/>
    <property type="match status" value="1"/>
</dbReference>
<accession>A0A0R1VT16</accession>
<feature type="domain" description="PucR C-terminal helix-turn-helix" evidence="2">
    <location>
        <begin position="325"/>
        <end position="381"/>
    </location>
</feature>
<feature type="domain" description="Purine catabolism PurC-like" evidence="1">
    <location>
        <begin position="17"/>
        <end position="126"/>
    </location>
</feature>
<dbReference type="InterPro" id="IPR051448">
    <property type="entry name" value="CdaR-like_regulators"/>
</dbReference>
<dbReference type="RefSeq" id="WP_057871651.1">
    <property type="nucleotide sequence ID" value="NZ_AZGB01000016.1"/>
</dbReference>
<name>A0A0R1VT16_9LACO</name>
<organism evidence="3 4">
    <name type="scientific">Liquorilactobacillus ghanensis DSM 18630</name>
    <dbReference type="NCBI Taxonomy" id="1423750"/>
    <lineage>
        <taxon>Bacteria</taxon>
        <taxon>Bacillati</taxon>
        <taxon>Bacillota</taxon>
        <taxon>Bacilli</taxon>
        <taxon>Lactobacillales</taxon>
        <taxon>Lactobacillaceae</taxon>
        <taxon>Liquorilactobacillus</taxon>
    </lineage>
</organism>
<dbReference type="Gene3D" id="1.10.10.2840">
    <property type="entry name" value="PucR C-terminal helix-turn-helix domain"/>
    <property type="match status" value="1"/>
</dbReference>
<dbReference type="EMBL" id="AZGB01000016">
    <property type="protein sequence ID" value="KRM06025.1"/>
    <property type="molecule type" value="Genomic_DNA"/>
</dbReference>
<dbReference type="InterPro" id="IPR012914">
    <property type="entry name" value="PucR_dom"/>
</dbReference>
<dbReference type="AlphaFoldDB" id="A0A0R1VT16"/>